<feature type="domain" description="VanZ-like" evidence="2">
    <location>
        <begin position="40"/>
        <end position="118"/>
    </location>
</feature>
<dbReference type="Pfam" id="PF04892">
    <property type="entry name" value="VanZ"/>
    <property type="match status" value="1"/>
</dbReference>
<sequence length="127" mass="15179">MAKSNLTHLPWVIWLVVISFLSLLPGDRLPEIKFEWFKIDTMVHIIMYTVLSFLMLFGFCFKKNEPFRRKALYIVVVCIIFGFGIEIIQGSLIRNRFFSWKDFIANNLGVFTGMLIYYYYNKKEITW</sequence>
<dbReference type="PANTHER" id="PTHR28008">
    <property type="entry name" value="DOMAIN PROTEIN, PUTATIVE (AFU_ORTHOLOGUE AFUA_3G10980)-RELATED"/>
    <property type="match status" value="1"/>
</dbReference>
<feature type="transmembrane region" description="Helical" evidence="1">
    <location>
        <begin position="71"/>
        <end position="91"/>
    </location>
</feature>
<reference evidence="3 4" key="1">
    <citation type="submission" date="2018-06" db="EMBL/GenBank/DDBJ databases">
        <title>The draft genome sequence of Crocinitomix sp. SM1701.</title>
        <authorList>
            <person name="Zhang X."/>
        </authorList>
    </citation>
    <scope>NUCLEOTIDE SEQUENCE [LARGE SCALE GENOMIC DNA]</scope>
    <source>
        <strain evidence="3 4">SM1701</strain>
    </source>
</reference>
<evidence type="ECO:0000313" key="3">
    <source>
        <dbReference type="EMBL" id="PZE16997.1"/>
    </source>
</evidence>
<proteinExistence type="predicted"/>
<keyword evidence="1" id="KW-0472">Membrane</keyword>
<feature type="transmembrane region" description="Helical" evidence="1">
    <location>
        <begin position="103"/>
        <end position="120"/>
    </location>
</feature>
<dbReference type="InterPro" id="IPR006976">
    <property type="entry name" value="VanZ-like"/>
</dbReference>
<protein>
    <recommendedName>
        <fullName evidence="2">VanZ-like domain-containing protein</fullName>
    </recommendedName>
</protein>
<dbReference type="AlphaFoldDB" id="A0A2W1MYP7"/>
<dbReference type="OrthoDB" id="5472246at2"/>
<dbReference type="Proteomes" id="UP000249248">
    <property type="component" value="Unassembled WGS sequence"/>
</dbReference>
<keyword evidence="1" id="KW-0812">Transmembrane</keyword>
<keyword evidence="1" id="KW-1133">Transmembrane helix</keyword>
<dbReference type="PANTHER" id="PTHR28008:SF1">
    <property type="entry name" value="DOMAIN PROTEIN, PUTATIVE (AFU_ORTHOLOGUE AFUA_3G10980)-RELATED"/>
    <property type="match status" value="1"/>
</dbReference>
<feature type="transmembrane region" description="Helical" evidence="1">
    <location>
        <begin position="7"/>
        <end position="24"/>
    </location>
</feature>
<dbReference type="RefSeq" id="WP_111063084.1">
    <property type="nucleotide sequence ID" value="NZ_JBHUCU010000032.1"/>
</dbReference>
<feature type="transmembrane region" description="Helical" evidence="1">
    <location>
        <begin position="36"/>
        <end position="59"/>
    </location>
</feature>
<dbReference type="EMBL" id="QKSB01000005">
    <property type="protein sequence ID" value="PZE16997.1"/>
    <property type="molecule type" value="Genomic_DNA"/>
</dbReference>
<keyword evidence="4" id="KW-1185">Reference proteome</keyword>
<organism evidence="3 4">
    <name type="scientific">Putridiphycobacter roseus</name>
    <dbReference type="NCBI Taxonomy" id="2219161"/>
    <lineage>
        <taxon>Bacteria</taxon>
        <taxon>Pseudomonadati</taxon>
        <taxon>Bacteroidota</taxon>
        <taxon>Flavobacteriia</taxon>
        <taxon>Flavobacteriales</taxon>
        <taxon>Crocinitomicaceae</taxon>
        <taxon>Putridiphycobacter</taxon>
    </lineage>
</organism>
<evidence type="ECO:0000256" key="1">
    <source>
        <dbReference type="SAM" id="Phobius"/>
    </source>
</evidence>
<name>A0A2W1MYP7_9FLAO</name>
<dbReference type="NCBIfam" id="NF037970">
    <property type="entry name" value="vanZ_1"/>
    <property type="match status" value="1"/>
</dbReference>
<comment type="caution">
    <text evidence="3">The sequence shown here is derived from an EMBL/GenBank/DDBJ whole genome shotgun (WGS) entry which is preliminary data.</text>
</comment>
<evidence type="ECO:0000313" key="4">
    <source>
        <dbReference type="Proteomes" id="UP000249248"/>
    </source>
</evidence>
<gene>
    <name evidence="3" type="ORF">DNU06_09615</name>
</gene>
<accession>A0A2W1MYP7</accession>
<evidence type="ECO:0000259" key="2">
    <source>
        <dbReference type="Pfam" id="PF04892"/>
    </source>
</evidence>